<protein>
    <submittedName>
        <fullName evidence="2">Uncharacterized protein</fullName>
    </submittedName>
</protein>
<keyword evidence="1" id="KW-0472">Membrane</keyword>
<gene>
    <name evidence="2" type="ORF">EXN66_Car021543</name>
</gene>
<accession>A0A6G1QTC6</accession>
<proteinExistence type="predicted"/>
<dbReference type="EMBL" id="CM015733">
    <property type="protein sequence ID" value="KAF3705852.1"/>
    <property type="molecule type" value="Genomic_DNA"/>
</dbReference>
<sequence length="80" mass="8930">MGTLKYCKPSTHLVVRGDMLVLLFSWTSPLVFSVVFLVLHLCQMTAGGGRVTTGPARFSPESQRQTRVTFHLFFFFSSAS</sequence>
<organism evidence="2 3">
    <name type="scientific">Channa argus</name>
    <name type="common">Northern snakehead</name>
    <name type="synonym">Ophicephalus argus</name>
    <dbReference type="NCBI Taxonomy" id="215402"/>
    <lineage>
        <taxon>Eukaryota</taxon>
        <taxon>Metazoa</taxon>
        <taxon>Chordata</taxon>
        <taxon>Craniata</taxon>
        <taxon>Vertebrata</taxon>
        <taxon>Euteleostomi</taxon>
        <taxon>Actinopterygii</taxon>
        <taxon>Neopterygii</taxon>
        <taxon>Teleostei</taxon>
        <taxon>Neoteleostei</taxon>
        <taxon>Acanthomorphata</taxon>
        <taxon>Anabantaria</taxon>
        <taxon>Anabantiformes</taxon>
        <taxon>Channoidei</taxon>
        <taxon>Channidae</taxon>
        <taxon>Channa</taxon>
    </lineage>
</organism>
<reference evidence="3" key="2">
    <citation type="submission" date="2019-02" db="EMBL/GenBank/DDBJ databases">
        <title>Opniocepnalus argus Var Kimnra genome.</title>
        <authorList>
            <person name="Zhou C."/>
            <person name="Xiao S."/>
        </authorList>
    </citation>
    <scope>NUCLEOTIDE SEQUENCE [LARGE SCALE GENOMIC DNA]</scope>
</reference>
<name>A0A6G1QTC6_CHAAH</name>
<evidence type="ECO:0000313" key="2">
    <source>
        <dbReference type="EMBL" id="KAF3705852.1"/>
    </source>
</evidence>
<feature type="transmembrane region" description="Helical" evidence="1">
    <location>
        <begin position="20"/>
        <end position="42"/>
    </location>
</feature>
<evidence type="ECO:0000256" key="1">
    <source>
        <dbReference type="SAM" id="Phobius"/>
    </source>
</evidence>
<evidence type="ECO:0000313" key="3">
    <source>
        <dbReference type="Proteomes" id="UP000503349"/>
    </source>
</evidence>
<keyword evidence="1" id="KW-0812">Transmembrane</keyword>
<keyword evidence="3" id="KW-1185">Reference proteome</keyword>
<dbReference type="AlphaFoldDB" id="A0A6G1QTC6"/>
<keyword evidence="1" id="KW-1133">Transmembrane helix</keyword>
<reference evidence="2 3" key="1">
    <citation type="submission" date="2019-02" db="EMBL/GenBank/DDBJ databases">
        <title>Opniocepnalus argus genome.</title>
        <authorList>
            <person name="Zhou C."/>
            <person name="Xiao S."/>
        </authorList>
    </citation>
    <scope>NUCLEOTIDE SEQUENCE [LARGE SCALE GENOMIC DNA]</scope>
    <source>
        <strain evidence="2">OARG1902GOOAL</strain>
        <tissue evidence="2">Muscle</tissue>
    </source>
</reference>
<dbReference type="Proteomes" id="UP000503349">
    <property type="component" value="Chromosome 22"/>
</dbReference>